<evidence type="ECO:0000313" key="2">
    <source>
        <dbReference type="EMBL" id="CAF3847161.1"/>
    </source>
</evidence>
<proteinExistence type="predicted"/>
<accession>A0A8S2KE07</accession>
<keyword evidence="1" id="KW-0812">Transmembrane</keyword>
<sequence length="135" mass="16112">MRWMCSNHFQVKYARFLIKYHLIIFCWIFIMASICLVLLIYKRDEIHIEHLLKGFQAHGTKSSDDYRKLIALIRETQTTHLFPHSIHSKVNISHSKSYAQFEVYQLYSEKKINYQAIFVFQPGNPENIFGKRKTA</sequence>
<keyword evidence="1" id="KW-1133">Transmembrane helix</keyword>
<organism evidence="2 3">
    <name type="scientific">Rotaria magnacalcarata</name>
    <dbReference type="NCBI Taxonomy" id="392030"/>
    <lineage>
        <taxon>Eukaryota</taxon>
        <taxon>Metazoa</taxon>
        <taxon>Spiralia</taxon>
        <taxon>Gnathifera</taxon>
        <taxon>Rotifera</taxon>
        <taxon>Eurotatoria</taxon>
        <taxon>Bdelloidea</taxon>
        <taxon>Philodinida</taxon>
        <taxon>Philodinidae</taxon>
        <taxon>Rotaria</taxon>
    </lineage>
</organism>
<gene>
    <name evidence="2" type="ORF">GIL414_LOCUS3747</name>
</gene>
<keyword evidence="1" id="KW-0472">Membrane</keyword>
<dbReference type="AlphaFoldDB" id="A0A8S2KE07"/>
<protein>
    <submittedName>
        <fullName evidence="2">Uncharacterized protein</fullName>
    </submittedName>
</protein>
<dbReference type="Proteomes" id="UP000681720">
    <property type="component" value="Unassembled WGS sequence"/>
</dbReference>
<reference evidence="2" key="1">
    <citation type="submission" date="2021-02" db="EMBL/GenBank/DDBJ databases">
        <authorList>
            <person name="Nowell W R."/>
        </authorList>
    </citation>
    <scope>NUCLEOTIDE SEQUENCE</scope>
</reference>
<evidence type="ECO:0000256" key="1">
    <source>
        <dbReference type="SAM" id="Phobius"/>
    </source>
</evidence>
<name>A0A8S2KE07_9BILA</name>
<dbReference type="EMBL" id="CAJOBJ010000846">
    <property type="protein sequence ID" value="CAF3847161.1"/>
    <property type="molecule type" value="Genomic_DNA"/>
</dbReference>
<comment type="caution">
    <text evidence="2">The sequence shown here is derived from an EMBL/GenBank/DDBJ whole genome shotgun (WGS) entry which is preliminary data.</text>
</comment>
<feature type="transmembrane region" description="Helical" evidence="1">
    <location>
        <begin position="20"/>
        <end position="41"/>
    </location>
</feature>
<evidence type="ECO:0000313" key="3">
    <source>
        <dbReference type="Proteomes" id="UP000681720"/>
    </source>
</evidence>